<dbReference type="GO" id="GO:0016787">
    <property type="term" value="F:hydrolase activity"/>
    <property type="evidence" value="ECO:0007669"/>
    <property type="project" value="UniProtKB-KW"/>
</dbReference>
<evidence type="ECO:0000313" key="10">
    <source>
        <dbReference type="Proteomes" id="UP001596024"/>
    </source>
</evidence>
<reference evidence="10" key="1">
    <citation type="journal article" date="2019" name="Int. J. Syst. Evol. Microbiol.">
        <title>The Global Catalogue of Microorganisms (GCM) 10K type strain sequencing project: providing services to taxonomists for standard genome sequencing and annotation.</title>
        <authorList>
            <consortium name="The Broad Institute Genomics Platform"/>
            <consortium name="The Broad Institute Genome Sequencing Center for Infectious Disease"/>
            <person name="Wu L."/>
            <person name="Ma J."/>
        </authorList>
    </citation>
    <scope>NUCLEOTIDE SEQUENCE [LARGE SCALE GENOMIC DNA]</scope>
    <source>
        <strain evidence="10">CCUG 62981</strain>
    </source>
</reference>
<keyword evidence="3" id="KW-0227">DNA damage</keyword>
<dbReference type="PANTHER" id="PTHR13604:SF0">
    <property type="entry name" value="ABASIC SITE PROCESSING PROTEIN HMCES"/>
    <property type="match status" value="1"/>
</dbReference>
<dbReference type="InterPro" id="IPR036590">
    <property type="entry name" value="SRAP-like"/>
</dbReference>
<keyword evidence="6" id="KW-0238">DNA-binding</keyword>
<organism evidence="9 10">
    <name type="scientific">Glycocaulis abyssi</name>
    <dbReference type="NCBI Taxonomy" id="1433403"/>
    <lineage>
        <taxon>Bacteria</taxon>
        <taxon>Pseudomonadati</taxon>
        <taxon>Pseudomonadota</taxon>
        <taxon>Alphaproteobacteria</taxon>
        <taxon>Maricaulales</taxon>
        <taxon>Maricaulaceae</taxon>
        <taxon>Glycocaulis</taxon>
    </lineage>
</organism>
<keyword evidence="4 8" id="KW-0378">Hydrolase</keyword>
<dbReference type="PANTHER" id="PTHR13604">
    <property type="entry name" value="DC12-RELATED"/>
    <property type="match status" value="1"/>
</dbReference>
<evidence type="ECO:0000256" key="7">
    <source>
        <dbReference type="ARBA" id="ARBA00023239"/>
    </source>
</evidence>
<dbReference type="Proteomes" id="UP001596024">
    <property type="component" value="Unassembled WGS sequence"/>
</dbReference>
<dbReference type="EMBL" id="JBHSGQ010000007">
    <property type="protein sequence ID" value="MFC4726082.1"/>
    <property type="molecule type" value="Genomic_DNA"/>
</dbReference>
<comment type="similarity">
    <text evidence="1 8">Belongs to the SOS response-associated peptidase family.</text>
</comment>
<evidence type="ECO:0000256" key="8">
    <source>
        <dbReference type="RuleBase" id="RU364100"/>
    </source>
</evidence>
<keyword evidence="7" id="KW-0456">Lyase</keyword>
<comment type="caution">
    <text evidence="9">The sequence shown here is derived from an EMBL/GenBank/DDBJ whole genome shotgun (WGS) entry which is preliminary data.</text>
</comment>
<dbReference type="SUPFAM" id="SSF143081">
    <property type="entry name" value="BB1717-like"/>
    <property type="match status" value="1"/>
</dbReference>
<evidence type="ECO:0000256" key="1">
    <source>
        <dbReference type="ARBA" id="ARBA00008136"/>
    </source>
</evidence>
<dbReference type="Pfam" id="PF02586">
    <property type="entry name" value="SRAP"/>
    <property type="match status" value="1"/>
</dbReference>
<evidence type="ECO:0000256" key="6">
    <source>
        <dbReference type="ARBA" id="ARBA00023125"/>
    </source>
</evidence>
<keyword evidence="2 8" id="KW-0645">Protease</keyword>
<name>A0ABV9NCH9_9PROT</name>
<proteinExistence type="inferred from homology"/>
<evidence type="ECO:0000256" key="5">
    <source>
        <dbReference type="ARBA" id="ARBA00023124"/>
    </source>
</evidence>
<dbReference type="Gene3D" id="3.90.1680.10">
    <property type="entry name" value="SOS response associated peptidase-like"/>
    <property type="match status" value="1"/>
</dbReference>
<evidence type="ECO:0000256" key="2">
    <source>
        <dbReference type="ARBA" id="ARBA00022670"/>
    </source>
</evidence>
<keyword evidence="10" id="KW-1185">Reference proteome</keyword>
<evidence type="ECO:0000313" key="9">
    <source>
        <dbReference type="EMBL" id="MFC4726082.1"/>
    </source>
</evidence>
<dbReference type="EC" id="3.4.-.-" evidence="8"/>
<dbReference type="InterPro" id="IPR003738">
    <property type="entry name" value="SRAP"/>
</dbReference>
<evidence type="ECO:0000256" key="3">
    <source>
        <dbReference type="ARBA" id="ARBA00022763"/>
    </source>
</evidence>
<protein>
    <recommendedName>
        <fullName evidence="8">Abasic site processing protein</fullName>
        <ecNumber evidence="8">3.4.-.-</ecNumber>
    </recommendedName>
</protein>
<evidence type="ECO:0000256" key="4">
    <source>
        <dbReference type="ARBA" id="ARBA00022801"/>
    </source>
</evidence>
<dbReference type="RefSeq" id="WP_371395243.1">
    <property type="nucleotide sequence ID" value="NZ_CP163422.1"/>
</dbReference>
<accession>A0ABV9NCH9</accession>
<keyword evidence="5" id="KW-0190">Covalent protein-DNA linkage</keyword>
<sequence length="227" mass="25797">MCGRFFRHEVSWEEYLSYLNLFEWGEVRSTSAAYNIAPTQTVPIIRIEPSLGQPVLADAMWGLVPRWWKKPLSEKKFSTFNAKGEEAAEKATFRTSWKDRPCLVPMSGFYEWKTEASGKQPFAIGLSNRRLFFAAGLWDRATVDGAPLDSFTILTTRPNSLVGDIHNRMPLIPRQDRIRDWLQGSPDLRAAMIEPHDPDNMQAWKVGKAVGNVRSQGIKLLEAVQSD</sequence>
<gene>
    <name evidence="9" type="ORF">ACFPB0_12335</name>
</gene>